<accession>A0A9W9BDN3</accession>
<dbReference type="PANTHER" id="PTHR47843:SF2">
    <property type="entry name" value="BTB DOMAIN-CONTAINING PROTEIN"/>
    <property type="match status" value="1"/>
</dbReference>
<dbReference type="Proteomes" id="UP001140511">
    <property type="component" value="Unassembled WGS sequence"/>
</dbReference>
<dbReference type="RefSeq" id="XP_056029560.1">
    <property type="nucleotide sequence ID" value="XM_056172702.1"/>
</dbReference>
<reference evidence="3" key="1">
    <citation type="submission" date="2022-09" db="EMBL/GenBank/DDBJ databases">
        <title>Chromosome-level assembly of Trichoderma breve T069, a fungus used in development of biopesticide product.</title>
        <authorList>
            <person name="Lin R."/>
            <person name="Liu T."/>
        </authorList>
    </citation>
    <scope>NUCLEOTIDE SEQUENCE</scope>
    <source>
        <strain evidence="3">T069</strain>
    </source>
</reference>
<dbReference type="PROSITE" id="PS50097">
    <property type="entry name" value="BTB"/>
    <property type="match status" value="1"/>
</dbReference>
<dbReference type="Gene3D" id="3.30.710.10">
    <property type="entry name" value="Potassium Channel Kv1.1, Chain A"/>
    <property type="match status" value="1"/>
</dbReference>
<name>A0A9W9BDN3_9HYPO</name>
<evidence type="ECO:0000256" key="1">
    <source>
        <dbReference type="SAM" id="MobiDB-lite"/>
    </source>
</evidence>
<comment type="caution">
    <text evidence="3">The sequence shown here is derived from an EMBL/GenBank/DDBJ whole genome shotgun (WGS) entry which is preliminary data.</text>
</comment>
<gene>
    <name evidence="3" type="ORF">T069G_05492</name>
</gene>
<evidence type="ECO:0000313" key="4">
    <source>
        <dbReference type="Proteomes" id="UP001140511"/>
    </source>
</evidence>
<evidence type="ECO:0000259" key="2">
    <source>
        <dbReference type="PROSITE" id="PS50097"/>
    </source>
</evidence>
<sequence length="254" mass="28571">MDLTKLRTYKTGSLDLRGRALTVTVGSTDPVTFSVHEHLICRTSDYFKAAMKAHWETSTSGSIALKEEDPEAFEIYLHWLYFESLPVQNDSPGLEGNTEYIQLAKAYTLGEFLQDVDFKDAVLDVILIKTRSKASDGQTWFPIGPVIRYIYEGTPESSAARRLLVDLYTYHGHGDWFKKWAAKDDLPKQFLLDLAIGALTERPRPSASLAKKKGACEYHEHQPDPSNCYLNSSASKRGKAPQIAPVDLQKINWA</sequence>
<dbReference type="CDD" id="cd18186">
    <property type="entry name" value="BTB_POZ_ZBTB_KLHL-like"/>
    <property type="match status" value="1"/>
</dbReference>
<dbReference type="PANTHER" id="PTHR47843">
    <property type="entry name" value="BTB DOMAIN-CONTAINING PROTEIN-RELATED"/>
    <property type="match status" value="1"/>
</dbReference>
<dbReference type="InterPro" id="IPR011333">
    <property type="entry name" value="SKP1/BTB/POZ_sf"/>
</dbReference>
<dbReference type="GeneID" id="80867390"/>
<proteinExistence type="predicted"/>
<protein>
    <submittedName>
        <fullName evidence="3">BTB/POZ domain-containing protein</fullName>
    </submittedName>
</protein>
<organism evidence="3 4">
    <name type="scientific">Trichoderma breve</name>
    <dbReference type="NCBI Taxonomy" id="2034170"/>
    <lineage>
        <taxon>Eukaryota</taxon>
        <taxon>Fungi</taxon>
        <taxon>Dikarya</taxon>
        <taxon>Ascomycota</taxon>
        <taxon>Pezizomycotina</taxon>
        <taxon>Sordariomycetes</taxon>
        <taxon>Hypocreomycetidae</taxon>
        <taxon>Hypocreales</taxon>
        <taxon>Hypocreaceae</taxon>
        <taxon>Trichoderma</taxon>
    </lineage>
</organism>
<dbReference type="AlphaFoldDB" id="A0A9W9BDN3"/>
<dbReference type="EMBL" id="JAOPEN010000003">
    <property type="protein sequence ID" value="KAJ4860504.1"/>
    <property type="molecule type" value="Genomic_DNA"/>
</dbReference>
<dbReference type="InterPro" id="IPR000210">
    <property type="entry name" value="BTB/POZ_dom"/>
</dbReference>
<evidence type="ECO:0000313" key="3">
    <source>
        <dbReference type="EMBL" id="KAJ4860504.1"/>
    </source>
</evidence>
<feature type="region of interest" description="Disordered" evidence="1">
    <location>
        <begin position="212"/>
        <end position="242"/>
    </location>
</feature>
<feature type="compositionally biased region" description="Basic and acidic residues" evidence="1">
    <location>
        <begin position="214"/>
        <end position="223"/>
    </location>
</feature>
<feature type="domain" description="BTB" evidence="2">
    <location>
        <begin position="19"/>
        <end position="89"/>
    </location>
</feature>
<dbReference type="SUPFAM" id="SSF54695">
    <property type="entry name" value="POZ domain"/>
    <property type="match status" value="1"/>
</dbReference>
<keyword evidence="4" id="KW-1185">Reference proteome</keyword>
<dbReference type="Pfam" id="PF00651">
    <property type="entry name" value="BTB"/>
    <property type="match status" value="1"/>
</dbReference>
<feature type="compositionally biased region" description="Polar residues" evidence="1">
    <location>
        <begin position="224"/>
        <end position="235"/>
    </location>
</feature>